<reference evidence="2" key="1">
    <citation type="journal article" date="2014" name="Science">
        <title>Ancient hybridizations among the ancestral genomes of bread wheat.</title>
        <authorList>
            <consortium name="International Wheat Genome Sequencing Consortium,"/>
            <person name="Marcussen T."/>
            <person name="Sandve S.R."/>
            <person name="Heier L."/>
            <person name="Spannagl M."/>
            <person name="Pfeifer M."/>
            <person name="Jakobsen K.S."/>
            <person name="Wulff B.B."/>
            <person name="Steuernagel B."/>
            <person name="Mayer K.F."/>
            <person name="Olsen O.A."/>
        </authorList>
    </citation>
    <scope>NUCLEOTIDE SEQUENCE [LARGE SCALE GENOMIC DNA]</scope>
    <source>
        <strain evidence="2">cv. AL8/78</strain>
    </source>
</reference>
<accession>A0A453MB06</accession>
<sequence length="84" mass="9538">MLLTGGVFKLACPSYFSSCFLMLDKSNSQAVALYPMKLYFSRTKNCTGIQFSEVAMFPDVQPLKCHLFFLQHSQHYLPAHISLV</sequence>
<evidence type="ECO:0000313" key="2">
    <source>
        <dbReference type="Proteomes" id="UP000015105"/>
    </source>
</evidence>
<reference evidence="1" key="4">
    <citation type="submission" date="2019-03" db="UniProtKB">
        <authorList>
            <consortium name="EnsemblPlants"/>
        </authorList>
    </citation>
    <scope>IDENTIFICATION</scope>
</reference>
<reference evidence="1" key="5">
    <citation type="journal article" date="2021" name="G3 (Bethesda)">
        <title>Aegilops tauschii genome assembly Aet v5.0 features greater sequence contiguity and improved annotation.</title>
        <authorList>
            <person name="Wang L."/>
            <person name="Zhu T."/>
            <person name="Rodriguez J.C."/>
            <person name="Deal K.R."/>
            <person name="Dubcovsky J."/>
            <person name="McGuire P.E."/>
            <person name="Lux T."/>
            <person name="Spannagl M."/>
            <person name="Mayer K.F.X."/>
            <person name="Baldrich P."/>
            <person name="Meyers B.C."/>
            <person name="Huo N."/>
            <person name="Gu Y.Q."/>
            <person name="Zhou H."/>
            <person name="Devos K.M."/>
            <person name="Bennetzen J.L."/>
            <person name="Unver T."/>
            <person name="Budak H."/>
            <person name="Gulick P.J."/>
            <person name="Galiba G."/>
            <person name="Kalapos B."/>
            <person name="Nelson D.R."/>
            <person name="Li P."/>
            <person name="You F.M."/>
            <person name="Luo M.C."/>
            <person name="Dvorak J."/>
        </authorList>
    </citation>
    <scope>NUCLEOTIDE SEQUENCE [LARGE SCALE GENOMIC DNA]</scope>
    <source>
        <strain evidence="1">cv. AL8/78</strain>
    </source>
</reference>
<proteinExistence type="predicted"/>
<dbReference type="Proteomes" id="UP000015105">
    <property type="component" value="Chromosome 5D"/>
</dbReference>
<dbReference type="Gramene" id="AET5Gv21119700.1">
    <property type="protein sequence ID" value="AET5Gv21119700.1"/>
    <property type="gene ID" value="AET5Gv21119700"/>
</dbReference>
<protein>
    <submittedName>
        <fullName evidence="1">Uncharacterized protein</fullName>
    </submittedName>
</protein>
<dbReference type="EnsemblPlants" id="AET5Gv21119700.1">
    <property type="protein sequence ID" value="AET5Gv21119700.1"/>
    <property type="gene ID" value="AET5Gv21119700"/>
</dbReference>
<name>A0A453MB06_AEGTS</name>
<reference evidence="1" key="3">
    <citation type="journal article" date="2017" name="Nature">
        <title>Genome sequence of the progenitor of the wheat D genome Aegilops tauschii.</title>
        <authorList>
            <person name="Luo M.C."/>
            <person name="Gu Y.Q."/>
            <person name="Puiu D."/>
            <person name="Wang H."/>
            <person name="Twardziok S.O."/>
            <person name="Deal K.R."/>
            <person name="Huo N."/>
            <person name="Zhu T."/>
            <person name="Wang L."/>
            <person name="Wang Y."/>
            <person name="McGuire P.E."/>
            <person name="Liu S."/>
            <person name="Long H."/>
            <person name="Ramasamy R.K."/>
            <person name="Rodriguez J.C."/>
            <person name="Van S.L."/>
            <person name="Yuan L."/>
            <person name="Wang Z."/>
            <person name="Xia Z."/>
            <person name="Xiao L."/>
            <person name="Anderson O.D."/>
            <person name="Ouyang S."/>
            <person name="Liang Y."/>
            <person name="Zimin A.V."/>
            <person name="Pertea G."/>
            <person name="Qi P."/>
            <person name="Bennetzen J.L."/>
            <person name="Dai X."/>
            <person name="Dawson M.W."/>
            <person name="Muller H.G."/>
            <person name="Kugler K."/>
            <person name="Rivarola-Duarte L."/>
            <person name="Spannagl M."/>
            <person name="Mayer K.F.X."/>
            <person name="Lu F.H."/>
            <person name="Bevan M.W."/>
            <person name="Leroy P."/>
            <person name="Li P."/>
            <person name="You F.M."/>
            <person name="Sun Q."/>
            <person name="Liu Z."/>
            <person name="Lyons E."/>
            <person name="Wicker T."/>
            <person name="Salzberg S.L."/>
            <person name="Devos K.M."/>
            <person name="Dvorak J."/>
        </authorList>
    </citation>
    <scope>NUCLEOTIDE SEQUENCE [LARGE SCALE GENOMIC DNA]</scope>
    <source>
        <strain evidence="1">cv. AL8/78</strain>
    </source>
</reference>
<evidence type="ECO:0000313" key="1">
    <source>
        <dbReference type="EnsemblPlants" id="AET5Gv21119700.1"/>
    </source>
</evidence>
<dbReference type="AlphaFoldDB" id="A0A453MB06"/>
<reference evidence="2" key="2">
    <citation type="journal article" date="2017" name="Nat. Plants">
        <title>The Aegilops tauschii genome reveals multiple impacts of transposons.</title>
        <authorList>
            <person name="Zhao G."/>
            <person name="Zou C."/>
            <person name="Li K."/>
            <person name="Wang K."/>
            <person name="Li T."/>
            <person name="Gao L."/>
            <person name="Zhang X."/>
            <person name="Wang H."/>
            <person name="Yang Z."/>
            <person name="Liu X."/>
            <person name="Jiang W."/>
            <person name="Mao L."/>
            <person name="Kong X."/>
            <person name="Jiao Y."/>
            <person name="Jia J."/>
        </authorList>
    </citation>
    <scope>NUCLEOTIDE SEQUENCE [LARGE SCALE GENOMIC DNA]</scope>
    <source>
        <strain evidence="2">cv. AL8/78</strain>
    </source>
</reference>
<keyword evidence="2" id="KW-1185">Reference proteome</keyword>
<organism evidence="1 2">
    <name type="scientific">Aegilops tauschii subsp. strangulata</name>
    <name type="common">Goatgrass</name>
    <dbReference type="NCBI Taxonomy" id="200361"/>
    <lineage>
        <taxon>Eukaryota</taxon>
        <taxon>Viridiplantae</taxon>
        <taxon>Streptophyta</taxon>
        <taxon>Embryophyta</taxon>
        <taxon>Tracheophyta</taxon>
        <taxon>Spermatophyta</taxon>
        <taxon>Magnoliopsida</taxon>
        <taxon>Liliopsida</taxon>
        <taxon>Poales</taxon>
        <taxon>Poaceae</taxon>
        <taxon>BOP clade</taxon>
        <taxon>Pooideae</taxon>
        <taxon>Triticodae</taxon>
        <taxon>Triticeae</taxon>
        <taxon>Triticinae</taxon>
        <taxon>Aegilops</taxon>
    </lineage>
</organism>